<reference evidence="2 3" key="1">
    <citation type="journal article" date="2012" name="Proc. Natl. Acad. Sci. U.S.A.">
        <title>Antigenic diversity is generated by distinct evolutionary mechanisms in African trypanosome species.</title>
        <authorList>
            <person name="Jackson A.P."/>
            <person name="Berry A."/>
            <person name="Aslett M."/>
            <person name="Allison H.C."/>
            <person name="Burton P."/>
            <person name="Vavrova-Anderson J."/>
            <person name="Brown R."/>
            <person name="Browne H."/>
            <person name="Corton N."/>
            <person name="Hauser H."/>
            <person name="Gamble J."/>
            <person name="Gilderthorp R."/>
            <person name="Marcello L."/>
            <person name="McQuillan J."/>
            <person name="Otto T.D."/>
            <person name="Quail M.A."/>
            <person name="Sanders M.J."/>
            <person name="van Tonder A."/>
            <person name="Ginger M.L."/>
            <person name="Field M.C."/>
            <person name="Barry J.D."/>
            <person name="Hertz-Fowler C."/>
            <person name="Berriman M."/>
        </authorList>
    </citation>
    <scope>NUCLEOTIDE SEQUENCE</scope>
    <source>
        <strain evidence="2 3">Y486</strain>
    </source>
</reference>
<feature type="region of interest" description="Disordered" evidence="1">
    <location>
        <begin position="1"/>
        <end position="144"/>
    </location>
</feature>
<dbReference type="EMBL" id="CAEX01006365">
    <property type="protein sequence ID" value="CCD20818.1"/>
    <property type="molecule type" value="Genomic_DNA"/>
</dbReference>
<feature type="non-terminal residue" evidence="2">
    <location>
        <position position="144"/>
    </location>
</feature>
<dbReference type="Proteomes" id="UP000009027">
    <property type="component" value="Unassembled WGS sequence"/>
</dbReference>
<protein>
    <submittedName>
        <fullName evidence="2">Uncharacterized protein</fullName>
    </submittedName>
</protein>
<feature type="compositionally biased region" description="Basic and acidic residues" evidence="1">
    <location>
        <begin position="29"/>
        <end position="50"/>
    </location>
</feature>
<evidence type="ECO:0000313" key="2">
    <source>
        <dbReference type="EMBL" id="CCD20818.1"/>
    </source>
</evidence>
<organism evidence="2 3">
    <name type="scientific">Trypanosoma vivax (strain Y486)</name>
    <dbReference type="NCBI Taxonomy" id="1055687"/>
    <lineage>
        <taxon>Eukaryota</taxon>
        <taxon>Discoba</taxon>
        <taxon>Euglenozoa</taxon>
        <taxon>Kinetoplastea</taxon>
        <taxon>Metakinetoplastina</taxon>
        <taxon>Trypanosomatida</taxon>
        <taxon>Trypanosomatidae</taxon>
        <taxon>Trypanosoma</taxon>
        <taxon>Duttonella</taxon>
    </lineage>
</organism>
<gene>
    <name evidence="2" type="ORF">TvY486_0036950</name>
</gene>
<dbReference type="AlphaFoldDB" id="F9WTC5"/>
<proteinExistence type="predicted"/>
<feature type="compositionally biased region" description="Polar residues" evidence="1">
    <location>
        <begin position="101"/>
        <end position="113"/>
    </location>
</feature>
<name>F9WTC5_TRYVY</name>
<feature type="compositionally biased region" description="Basic residues" evidence="1">
    <location>
        <begin position="84"/>
        <end position="96"/>
    </location>
</feature>
<evidence type="ECO:0000313" key="3">
    <source>
        <dbReference type="Proteomes" id="UP000009027"/>
    </source>
</evidence>
<dbReference type="VEuPathDB" id="TriTrypDB:TvY486_0036950"/>
<accession>F9WTC5</accession>
<sequence length="144" mass="15993">MERDFAPINKEGQTGGQRSGEFGTQSRCAELERNMRNGDGSGQRRRENAGHSKQGMPKRGRHNYARAGAWKGHGLVDVSVPRVARPRRGRAGKGRGKTWPSGWTSQGRRTQTRCGRWAATEKKTTRQRHAARGGGNRAKNKENS</sequence>
<keyword evidence="3" id="KW-1185">Reference proteome</keyword>
<evidence type="ECO:0000256" key="1">
    <source>
        <dbReference type="SAM" id="MobiDB-lite"/>
    </source>
</evidence>